<evidence type="ECO:0008006" key="3">
    <source>
        <dbReference type="Google" id="ProtNLM"/>
    </source>
</evidence>
<dbReference type="GeneID" id="60420537"/>
<dbReference type="KEGG" id="taa:NMY3_00358"/>
<organism evidence="1 2">
    <name type="scientific">Candidatus Nitrosocosmicus oleophilus</name>
    <dbReference type="NCBI Taxonomy" id="1353260"/>
    <lineage>
        <taxon>Archaea</taxon>
        <taxon>Nitrososphaerota</taxon>
        <taxon>Nitrososphaeria</taxon>
        <taxon>Nitrososphaerales</taxon>
        <taxon>Nitrososphaeraceae</taxon>
        <taxon>Candidatus Nitrosocosmicus</taxon>
    </lineage>
</organism>
<name>A0A654M5V4_9ARCH</name>
<dbReference type="RefSeq" id="WP_196817206.1">
    <property type="nucleotide sequence ID" value="NZ_CP012850.1"/>
</dbReference>
<protein>
    <recommendedName>
        <fullName evidence="3">DUF4352 domain-containing protein</fullName>
    </recommendedName>
</protein>
<dbReference type="EMBL" id="CP012850">
    <property type="protein sequence ID" value="ALI34572.1"/>
    <property type="molecule type" value="Genomic_DNA"/>
</dbReference>
<accession>A0A654M5V4</accession>
<dbReference type="OrthoDB" id="373552at2157"/>
<proteinExistence type="predicted"/>
<evidence type="ECO:0000313" key="2">
    <source>
        <dbReference type="Proteomes" id="UP000058925"/>
    </source>
</evidence>
<dbReference type="AlphaFoldDB" id="A0A654M5V4"/>
<dbReference type="Proteomes" id="UP000058925">
    <property type="component" value="Chromosome"/>
</dbReference>
<keyword evidence="2" id="KW-1185">Reference proteome</keyword>
<evidence type="ECO:0000313" key="1">
    <source>
        <dbReference type="EMBL" id="ALI34572.1"/>
    </source>
</evidence>
<reference evidence="2" key="1">
    <citation type="submission" date="2015-10" db="EMBL/GenBank/DDBJ databases">
        <title>Niche specialization of a soil ammonia-oxidizing archaeon, Candidatus Nitrosocosmicus oleophilus.</title>
        <authorList>
            <person name="Jung M.-Y."/>
            <person name="Rhee S.-K."/>
        </authorList>
    </citation>
    <scope>NUCLEOTIDE SEQUENCE [LARGE SCALE GENOMIC DNA]</scope>
    <source>
        <strain evidence="2">MY3</strain>
    </source>
</reference>
<gene>
    <name evidence="1" type="ORF">NMY3_00358</name>
</gene>
<sequence length="96" mass="10959">MAFKVIIKHPSEEGDEHTYYGMVFLKDGKSSLKRLEYSNTEENLQAEFVFDGNPVEPNENYLGILFAVNESETIRNPAFKIQHNNPAPVVEVVEFP</sequence>